<evidence type="ECO:0008006" key="3">
    <source>
        <dbReference type="Google" id="ProtNLM"/>
    </source>
</evidence>
<accession>A0A151N797</accession>
<gene>
    <name evidence="1" type="ORF">Y1Q_0007838</name>
</gene>
<dbReference type="EMBL" id="AKHW03003905">
    <property type="protein sequence ID" value="KYO32666.1"/>
    <property type="molecule type" value="Genomic_DNA"/>
</dbReference>
<proteinExistence type="predicted"/>
<dbReference type="Proteomes" id="UP000050525">
    <property type="component" value="Unassembled WGS sequence"/>
</dbReference>
<organism evidence="1 2">
    <name type="scientific">Alligator mississippiensis</name>
    <name type="common">American alligator</name>
    <dbReference type="NCBI Taxonomy" id="8496"/>
    <lineage>
        <taxon>Eukaryota</taxon>
        <taxon>Metazoa</taxon>
        <taxon>Chordata</taxon>
        <taxon>Craniata</taxon>
        <taxon>Vertebrata</taxon>
        <taxon>Euteleostomi</taxon>
        <taxon>Archelosauria</taxon>
        <taxon>Archosauria</taxon>
        <taxon>Crocodylia</taxon>
        <taxon>Alligatoridae</taxon>
        <taxon>Alligatorinae</taxon>
        <taxon>Alligator</taxon>
    </lineage>
</organism>
<reference evidence="1 2" key="1">
    <citation type="journal article" date="2012" name="Genome Biol.">
        <title>Sequencing three crocodilian genomes to illuminate the evolution of archosaurs and amniotes.</title>
        <authorList>
            <person name="St John J.A."/>
            <person name="Braun E.L."/>
            <person name="Isberg S.R."/>
            <person name="Miles L.G."/>
            <person name="Chong A.Y."/>
            <person name="Gongora J."/>
            <person name="Dalzell P."/>
            <person name="Moran C."/>
            <person name="Bed'hom B."/>
            <person name="Abzhanov A."/>
            <person name="Burgess S.C."/>
            <person name="Cooksey A.M."/>
            <person name="Castoe T.A."/>
            <person name="Crawford N.G."/>
            <person name="Densmore L.D."/>
            <person name="Drew J.C."/>
            <person name="Edwards S.V."/>
            <person name="Faircloth B.C."/>
            <person name="Fujita M.K."/>
            <person name="Greenwold M.J."/>
            <person name="Hoffmann F.G."/>
            <person name="Howard J.M."/>
            <person name="Iguchi T."/>
            <person name="Janes D.E."/>
            <person name="Khan S.Y."/>
            <person name="Kohno S."/>
            <person name="de Koning A.J."/>
            <person name="Lance S.L."/>
            <person name="McCarthy F.M."/>
            <person name="McCormack J.E."/>
            <person name="Merchant M.E."/>
            <person name="Peterson D.G."/>
            <person name="Pollock D.D."/>
            <person name="Pourmand N."/>
            <person name="Raney B.J."/>
            <person name="Roessler K.A."/>
            <person name="Sanford J.R."/>
            <person name="Sawyer R.H."/>
            <person name="Schmidt C.J."/>
            <person name="Triplett E.W."/>
            <person name="Tuberville T.D."/>
            <person name="Venegas-Anaya M."/>
            <person name="Howard J.T."/>
            <person name="Jarvis E.D."/>
            <person name="Guillette L.J.Jr."/>
            <person name="Glenn T.C."/>
            <person name="Green R.E."/>
            <person name="Ray D.A."/>
        </authorList>
    </citation>
    <scope>NUCLEOTIDE SEQUENCE [LARGE SCALE GENOMIC DNA]</scope>
    <source>
        <strain evidence="1">KSC_2009_1</strain>
    </source>
</reference>
<protein>
    <recommendedName>
        <fullName evidence="3">DDE Tnp4 domain-containing protein</fullName>
    </recommendedName>
</protein>
<name>A0A151N797_ALLMI</name>
<sequence length="125" mass="13944">MCQEVSMQPPLTVEKCVAMEVMKLAFRNSYHYVDNQFGIGKTTVGEAIWDVYLVIQDILSNYFIHLINPQEAVTDFNCMGFPNCVGAMDGTQIPILCPAQGVQAFIHQKGYFSIILQGTVDHKAP</sequence>
<comment type="caution">
    <text evidence="1">The sequence shown here is derived from an EMBL/GenBank/DDBJ whole genome shotgun (WGS) entry which is preliminary data.</text>
</comment>
<dbReference type="STRING" id="8496.A0A151N797"/>
<evidence type="ECO:0000313" key="2">
    <source>
        <dbReference type="Proteomes" id="UP000050525"/>
    </source>
</evidence>
<dbReference type="AlphaFoldDB" id="A0A151N797"/>
<keyword evidence="2" id="KW-1185">Reference proteome</keyword>
<evidence type="ECO:0000313" key="1">
    <source>
        <dbReference type="EMBL" id="KYO32666.1"/>
    </source>
</evidence>